<proteinExistence type="predicted"/>
<dbReference type="PANTHER" id="PTHR28094">
    <property type="entry name" value="MEIOTICALLY UP-REGULATED GENE 113 PROTEIN"/>
    <property type="match status" value="1"/>
</dbReference>
<dbReference type="Pfam" id="PF10544">
    <property type="entry name" value="T5orf172"/>
    <property type="match status" value="1"/>
</dbReference>
<dbReference type="EMBL" id="JAYKXP010000139">
    <property type="protein sequence ID" value="KAK7023455.1"/>
    <property type="molecule type" value="Genomic_DNA"/>
</dbReference>
<keyword evidence="3" id="KW-1185">Reference proteome</keyword>
<dbReference type="InterPro" id="IPR018306">
    <property type="entry name" value="Phage_T5_Orf172_DNA-bd"/>
</dbReference>
<dbReference type="Proteomes" id="UP001383192">
    <property type="component" value="Unassembled WGS sequence"/>
</dbReference>
<accession>A0AAW0BC16</accession>
<evidence type="ECO:0000313" key="3">
    <source>
        <dbReference type="Proteomes" id="UP001383192"/>
    </source>
</evidence>
<feature type="domain" description="Bacteriophage T5 Orf172 DNA-binding" evidence="1">
    <location>
        <begin position="23"/>
        <end position="122"/>
    </location>
</feature>
<protein>
    <recommendedName>
        <fullName evidence="1">Bacteriophage T5 Orf172 DNA-binding domain-containing protein</fullName>
    </recommendedName>
</protein>
<organism evidence="2 3">
    <name type="scientific">Paramarasmius palmivorus</name>
    <dbReference type="NCBI Taxonomy" id="297713"/>
    <lineage>
        <taxon>Eukaryota</taxon>
        <taxon>Fungi</taxon>
        <taxon>Dikarya</taxon>
        <taxon>Basidiomycota</taxon>
        <taxon>Agaricomycotina</taxon>
        <taxon>Agaricomycetes</taxon>
        <taxon>Agaricomycetidae</taxon>
        <taxon>Agaricales</taxon>
        <taxon>Marasmiineae</taxon>
        <taxon>Marasmiaceae</taxon>
        <taxon>Paramarasmius</taxon>
    </lineage>
</organism>
<dbReference type="InterPro" id="IPR053006">
    <property type="entry name" value="Meiosis_regulatory"/>
</dbReference>
<reference evidence="2 3" key="1">
    <citation type="submission" date="2024-01" db="EMBL/GenBank/DDBJ databases">
        <title>A draft genome for a cacao thread blight-causing isolate of Paramarasmius palmivorus.</title>
        <authorList>
            <person name="Baruah I.K."/>
            <person name="Bukari Y."/>
            <person name="Amoako-Attah I."/>
            <person name="Meinhardt L.W."/>
            <person name="Bailey B.A."/>
            <person name="Cohen S.P."/>
        </authorList>
    </citation>
    <scope>NUCLEOTIDE SEQUENCE [LARGE SCALE GENOMIC DNA]</scope>
    <source>
        <strain evidence="2 3">GH-12</strain>
    </source>
</reference>
<sequence length="136" mass="16010">MNPPSRVLQALEKPLSPAERPGAVYTFRILDDRGEFCLFKVGRTSRDWRKRQAEWANCDEHEQVWFEDPVYVSSCHRVESVVHKALEEMGYQRIREPCKKCQRVHVEIFAIPNPNAWEEVIKPLIEEIGMEVQSRM</sequence>
<name>A0AAW0BC16_9AGAR</name>
<dbReference type="PANTHER" id="PTHR28094:SF1">
    <property type="entry name" value="MEIOTICALLY UP-REGULATED GENE 113 PROTEIN"/>
    <property type="match status" value="1"/>
</dbReference>
<evidence type="ECO:0000259" key="1">
    <source>
        <dbReference type="Pfam" id="PF10544"/>
    </source>
</evidence>
<gene>
    <name evidence="2" type="ORF">VNI00_016761</name>
</gene>
<evidence type="ECO:0000313" key="2">
    <source>
        <dbReference type="EMBL" id="KAK7023455.1"/>
    </source>
</evidence>
<comment type="caution">
    <text evidence="2">The sequence shown here is derived from an EMBL/GenBank/DDBJ whole genome shotgun (WGS) entry which is preliminary data.</text>
</comment>
<dbReference type="AlphaFoldDB" id="A0AAW0BC16"/>